<keyword evidence="2 5" id="KW-0694">RNA-binding</keyword>
<feature type="domain" description="Large ribosomal subunit protein uL6 alpha-beta" evidence="8">
    <location>
        <begin position="91"/>
        <end position="168"/>
    </location>
</feature>
<evidence type="ECO:0000256" key="6">
    <source>
        <dbReference type="RuleBase" id="RU003869"/>
    </source>
</evidence>
<dbReference type="PANTHER" id="PTHR11655:SF14">
    <property type="entry name" value="LARGE RIBOSOMAL SUBUNIT PROTEIN UL6M"/>
    <property type="match status" value="1"/>
</dbReference>
<gene>
    <name evidence="5" type="primary">rplF</name>
    <name evidence="9" type="ORF">ADIARSV_3614</name>
</gene>
<evidence type="ECO:0000256" key="2">
    <source>
        <dbReference type="ARBA" id="ARBA00022884"/>
    </source>
</evidence>
<dbReference type="InterPro" id="IPR019906">
    <property type="entry name" value="Ribosomal_uL6_bac-type"/>
</dbReference>
<comment type="caution">
    <text evidence="9">The sequence shown here is derived from an EMBL/GenBank/DDBJ whole genome shotgun (WGS) entry which is preliminary data.</text>
</comment>
<reference evidence="9 10" key="1">
    <citation type="journal article" date="2013" name="Genome Announc.">
        <title>Draft Genome Sequence of Arcticibacter svalbardensis Strain MN12-7T, a Member of the Family Sphingobacteriaceae Isolated from an Arctic Soil Sample.</title>
        <authorList>
            <person name="Shivaji S."/>
            <person name="Ara S."/>
            <person name="Prasad S."/>
            <person name="Manasa B.P."/>
            <person name="Begum Z."/>
            <person name="Singh A."/>
            <person name="Kumar Pinnaka A."/>
        </authorList>
    </citation>
    <scope>NUCLEOTIDE SEQUENCE [LARGE SCALE GENOMIC DNA]</scope>
    <source>
        <strain evidence="9 10">MN12-7</strain>
    </source>
</reference>
<organism evidence="9 10">
    <name type="scientific">Arcticibacter svalbardensis MN12-7</name>
    <dbReference type="NCBI Taxonomy" id="1150600"/>
    <lineage>
        <taxon>Bacteria</taxon>
        <taxon>Pseudomonadati</taxon>
        <taxon>Bacteroidota</taxon>
        <taxon>Sphingobacteriia</taxon>
        <taxon>Sphingobacteriales</taxon>
        <taxon>Sphingobacteriaceae</taxon>
        <taxon>Arcticibacter</taxon>
    </lineage>
</organism>
<keyword evidence="1 5" id="KW-0699">rRNA-binding</keyword>
<dbReference type="InterPro" id="IPR036789">
    <property type="entry name" value="Ribosomal_uL6-like_a/b-dom_sf"/>
</dbReference>
<accession>R9GNV7</accession>
<evidence type="ECO:0000256" key="1">
    <source>
        <dbReference type="ARBA" id="ARBA00022730"/>
    </source>
</evidence>
<proteinExistence type="inferred from homology"/>
<evidence type="ECO:0000259" key="8">
    <source>
        <dbReference type="Pfam" id="PF00347"/>
    </source>
</evidence>
<dbReference type="eggNOG" id="COG0097">
    <property type="taxonomic scope" value="Bacteria"/>
</dbReference>
<dbReference type="PANTHER" id="PTHR11655">
    <property type="entry name" value="60S/50S RIBOSOMAL PROTEIN L6/L9"/>
    <property type="match status" value="1"/>
</dbReference>
<name>R9GNV7_9SPHI</name>
<dbReference type="GO" id="GO:0002181">
    <property type="term" value="P:cytoplasmic translation"/>
    <property type="evidence" value="ECO:0007669"/>
    <property type="project" value="TreeGrafter"/>
</dbReference>
<dbReference type="FunFam" id="3.90.930.12:FF:000002">
    <property type="entry name" value="50S ribosomal protein L6"/>
    <property type="match status" value="1"/>
</dbReference>
<dbReference type="STRING" id="1150600.ADIARSV_3614"/>
<dbReference type="Proteomes" id="UP000014174">
    <property type="component" value="Unassembled WGS sequence"/>
</dbReference>
<dbReference type="InterPro" id="IPR020040">
    <property type="entry name" value="Ribosomal_uL6_a/b-dom"/>
</dbReference>
<dbReference type="PIRSF" id="PIRSF002162">
    <property type="entry name" value="Ribosomal_L6"/>
    <property type="match status" value="1"/>
</dbReference>
<dbReference type="NCBIfam" id="TIGR03654">
    <property type="entry name" value="L6_bact"/>
    <property type="match status" value="1"/>
</dbReference>
<dbReference type="SUPFAM" id="SSF56053">
    <property type="entry name" value="Ribosomal protein L6"/>
    <property type="match status" value="2"/>
</dbReference>
<dbReference type="PRINTS" id="PR00059">
    <property type="entry name" value="RIBOSOMALL6"/>
</dbReference>
<evidence type="ECO:0000256" key="7">
    <source>
        <dbReference type="RuleBase" id="RU003870"/>
    </source>
</evidence>
<dbReference type="HAMAP" id="MF_01365_B">
    <property type="entry name" value="Ribosomal_uL6_B"/>
    <property type="match status" value="1"/>
</dbReference>
<evidence type="ECO:0000313" key="10">
    <source>
        <dbReference type="Proteomes" id="UP000014174"/>
    </source>
</evidence>
<comment type="subunit">
    <text evidence="5">Part of the 50S ribosomal subunit.</text>
</comment>
<feature type="domain" description="Large ribosomal subunit protein uL6 alpha-beta" evidence="8">
    <location>
        <begin position="11"/>
        <end position="83"/>
    </location>
</feature>
<dbReference type="EMBL" id="AQPN01000125">
    <property type="protein sequence ID" value="EOR93195.1"/>
    <property type="molecule type" value="Genomic_DNA"/>
</dbReference>
<keyword evidence="3 5" id="KW-0689">Ribosomal protein</keyword>
<dbReference type="GO" id="GO:0003735">
    <property type="term" value="F:structural constituent of ribosome"/>
    <property type="evidence" value="ECO:0007669"/>
    <property type="project" value="UniProtKB-UniRule"/>
</dbReference>
<dbReference type="Pfam" id="PF00347">
    <property type="entry name" value="Ribosomal_L6"/>
    <property type="match status" value="2"/>
</dbReference>
<evidence type="ECO:0000256" key="5">
    <source>
        <dbReference type="HAMAP-Rule" id="MF_01365"/>
    </source>
</evidence>
<evidence type="ECO:0000256" key="4">
    <source>
        <dbReference type="ARBA" id="ARBA00023274"/>
    </source>
</evidence>
<dbReference type="GO" id="GO:0019843">
    <property type="term" value="F:rRNA binding"/>
    <property type="evidence" value="ECO:0007669"/>
    <property type="project" value="UniProtKB-UniRule"/>
</dbReference>
<dbReference type="RefSeq" id="WP_016196839.1">
    <property type="nucleotide sequence ID" value="NZ_AQPN01000125.1"/>
</dbReference>
<protein>
    <recommendedName>
        <fullName evidence="5">Large ribosomal subunit protein uL6</fullName>
    </recommendedName>
</protein>
<comment type="function">
    <text evidence="5 7">This protein binds to the 23S rRNA, and is important in its secondary structure. It is located near the subunit interface in the base of the L7/L12 stalk, and near the tRNA binding site of the peptidyltransferase center.</text>
</comment>
<evidence type="ECO:0000256" key="3">
    <source>
        <dbReference type="ARBA" id="ARBA00022980"/>
    </source>
</evidence>
<dbReference type="PROSITE" id="PS00525">
    <property type="entry name" value="RIBOSOMAL_L6_1"/>
    <property type="match status" value="1"/>
</dbReference>
<dbReference type="AlphaFoldDB" id="R9GNV7"/>
<keyword evidence="4 5" id="KW-0687">Ribonucleoprotein</keyword>
<sequence>MSRIGKTPITIPSGVTITVSAENVVTVKGPKGELFQHLDGDITVSQEDGILTVERPTEQKRHKALHGLYRSLINNMVKGVTEGYKLQQELVGVGYRATNTGNTLDLVLGYSHHYVFELPKEISIVTTAEKGKNPTIILESIDKQLLGQVAAKIRSLRAPEPYKGKGIKFVGEILRRKAGKSAAKK</sequence>
<dbReference type="OrthoDB" id="9805007at2"/>
<dbReference type="GO" id="GO:0022625">
    <property type="term" value="C:cytosolic large ribosomal subunit"/>
    <property type="evidence" value="ECO:0007669"/>
    <property type="project" value="UniProtKB-UniRule"/>
</dbReference>
<dbReference type="InterPro" id="IPR002358">
    <property type="entry name" value="Ribosomal_uL6_CS"/>
</dbReference>
<dbReference type="InterPro" id="IPR000702">
    <property type="entry name" value="Ribosomal_uL6-like"/>
</dbReference>
<keyword evidence="10" id="KW-1185">Reference proteome</keyword>
<evidence type="ECO:0000313" key="9">
    <source>
        <dbReference type="EMBL" id="EOR93195.1"/>
    </source>
</evidence>
<dbReference type="PATRIC" id="fig|1150600.3.peg.3581"/>
<dbReference type="Gene3D" id="3.90.930.12">
    <property type="entry name" value="Ribosomal protein L6, alpha-beta domain"/>
    <property type="match status" value="2"/>
</dbReference>
<comment type="similarity">
    <text evidence="5 6">Belongs to the universal ribosomal protein uL6 family.</text>
</comment>